<gene>
    <name evidence="2" type="ORF">FHS87_003035</name>
</gene>
<sequence>MNGYGEGEPVGARFCESWRQRAEARIGAVVAEHVVLRALCDRLEAMADGLPGLPPEEERHALARQLTTLLTPHHKREALLLEDLLPEDGAAPMERALLERIRGQHVADAVHAQDLAAVLETASGEGDGQALGYMLRCFFDGCRRALAFEELTILNLARRRFSPRTDALLTACLCAGQEIA</sequence>
<evidence type="ECO:0000259" key="1">
    <source>
        <dbReference type="Pfam" id="PF01814"/>
    </source>
</evidence>
<accession>A0A840YJQ1</accession>
<dbReference type="Gene3D" id="1.20.120.520">
    <property type="entry name" value="nmb1532 protein domain like"/>
    <property type="match status" value="1"/>
</dbReference>
<evidence type="ECO:0000313" key="3">
    <source>
        <dbReference type="Proteomes" id="UP000580654"/>
    </source>
</evidence>
<comment type="caution">
    <text evidence="2">The sequence shown here is derived from an EMBL/GenBank/DDBJ whole genome shotgun (WGS) entry which is preliminary data.</text>
</comment>
<dbReference type="EMBL" id="JACIJD010000013">
    <property type="protein sequence ID" value="MBB5694982.1"/>
    <property type="molecule type" value="Genomic_DNA"/>
</dbReference>
<protein>
    <recommendedName>
        <fullName evidence="1">Hemerythrin-like domain-containing protein</fullName>
    </recommendedName>
</protein>
<organism evidence="2 3">
    <name type="scientific">Muricoccus pecuniae</name>
    <dbReference type="NCBI Taxonomy" id="693023"/>
    <lineage>
        <taxon>Bacteria</taxon>
        <taxon>Pseudomonadati</taxon>
        <taxon>Pseudomonadota</taxon>
        <taxon>Alphaproteobacteria</taxon>
        <taxon>Acetobacterales</taxon>
        <taxon>Roseomonadaceae</taxon>
        <taxon>Muricoccus</taxon>
    </lineage>
</organism>
<dbReference type="AlphaFoldDB" id="A0A840YJQ1"/>
<dbReference type="Proteomes" id="UP000580654">
    <property type="component" value="Unassembled WGS sequence"/>
</dbReference>
<feature type="domain" description="Hemerythrin-like" evidence="1">
    <location>
        <begin position="28"/>
        <end position="155"/>
    </location>
</feature>
<dbReference type="Pfam" id="PF01814">
    <property type="entry name" value="Hemerythrin"/>
    <property type="match status" value="1"/>
</dbReference>
<evidence type="ECO:0000313" key="2">
    <source>
        <dbReference type="EMBL" id="MBB5694982.1"/>
    </source>
</evidence>
<dbReference type="InterPro" id="IPR012312">
    <property type="entry name" value="Hemerythrin-like"/>
</dbReference>
<reference evidence="2 3" key="1">
    <citation type="submission" date="2020-08" db="EMBL/GenBank/DDBJ databases">
        <title>Genomic Encyclopedia of Type Strains, Phase IV (KMG-IV): sequencing the most valuable type-strain genomes for metagenomic binning, comparative biology and taxonomic classification.</title>
        <authorList>
            <person name="Goeker M."/>
        </authorList>
    </citation>
    <scope>NUCLEOTIDE SEQUENCE [LARGE SCALE GENOMIC DNA]</scope>
    <source>
        <strain evidence="2 3">DSM 25622</strain>
    </source>
</reference>
<name>A0A840YJQ1_9PROT</name>
<dbReference type="RefSeq" id="WP_184519993.1">
    <property type="nucleotide sequence ID" value="NZ_JACIJD010000013.1"/>
</dbReference>
<keyword evidence="3" id="KW-1185">Reference proteome</keyword>
<proteinExistence type="predicted"/>